<feature type="domain" description="PPM-type phosphatase" evidence="1">
    <location>
        <begin position="67"/>
        <end position="467"/>
    </location>
</feature>
<evidence type="ECO:0000313" key="3">
    <source>
        <dbReference type="Proteomes" id="UP001142393"/>
    </source>
</evidence>
<dbReference type="CDD" id="cd00143">
    <property type="entry name" value="PP2Cc"/>
    <property type="match status" value="1"/>
</dbReference>
<gene>
    <name evidence="2" type="ORF">DFH05DRAFT_1519552</name>
</gene>
<evidence type="ECO:0000313" key="2">
    <source>
        <dbReference type="EMBL" id="KAJ3751360.1"/>
    </source>
</evidence>
<dbReference type="Gene3D" id="3.60.40.10">
    <property type="entry name" value="PPM-type phosphatase domain"/>
    <property type="match status" value="1"/>
</dbReference>
<sequence length="471" mass="52315">MFSSHASGHPDPNLEDLARSFIRKSTFSNARMTNETSTVYAQFRGTPNEDRFTVSEDWELSDHVWQFIAVFDGNFLTANISSSSQVVVTGHGGSTTADYLAKHFTSHLRRSMELSFSYTPESTPSPNPPVLQLLSTARSRSNDTPVILFTNKNISEFLKRQVRAFDEDLGKAVKEICPNPESLSDKEAHALYEAHKMVIARARCGSTMAGILLDKTERRMWVCCVGDSSVVLSTKSPISDRRKAVLLNQHHTAQSPQEYHRVTMAHPSHERDKIWLDGEERIFGTLSMTRAFGDFMYKFPTSFTATLFSKFPSTAMRSVNRVLSYNRTPPYVISDPFVTFVDLTAFSEDEDPAVIIYSDGLEALASRLSIAAMNKGISDVSGSSDAVPTAVDIIGAFLGQPLDLAALPSSLTDIFPNNNAAFNLISNLLDRAIPKKLRAHLESMRNDDGNDDEELYIDDVTVIVFKLFTAP</sequence>
<dbReference type="InterPro" id="IPR001932">
    <property type="entry name" value="PPM-type_phosphatase-like_dom"/>
</dbReference>
<dbReference type="InterPro" id="IPR015655">
    <property type="entry name" value="PP2C"/>
</dbReference>
<protein>
    <submittedName>
        <fullName evidence="2">Phosphatase 2C-like domain-containing protein</fullName>
    </submittedName>
</protein>
<dbReference type="SMART" id="SM00332">
    <property type="entry name" value="PP2Cc"/>
    <property type="match status" value="1"/>
</dbReference>
<reference evidence="2 3" key="1">
    <citation type="journal article" date="2023" name="Proc. Natl. Acad. Sci. U.S.A.">
        <title>A global phylogenomic analysis of the shiitake genus Lentinula.</title>
        <authorList>
            <person name="Sierra-Patev S."/>
            <person name="Min B."/>
            <person name="Naranjo-Ortiz M."/>
            <person name="Looney B."/>
            <person name="Konkel Z."/>
            <person name="Slot J.C."/>
            <person name="Sakamoto Y."/>
            <person name="Steenwyk J.L."/>
            <person name="Rokas A."/>
            <person name="Carro J."/>
            <person name="Camarero S."/>
            <person name="Ferreira P."/>
            <person name="Molpeceres G."/>
            <person name="Ruiz-Duenas F.J."/>
            <person name="Serrano A."/>
            <person name="Henrissat B."/>
            <person name="Drula E."/>
            <person name="Hughes K.W."/>
            <person name="Mata J.L."/>
            <person name="Ishikawa N.K."/>
            <person name="Vargas-Isla R."/>
            <person name="Ushijima S."/>
            <person name="Smith C.A."/>
            <person name="Donoghue J."/>
            <person name="Ahrendt S."/>
            <person name="Andreopoulos W."/>
            <person name="He G."/>
            <person name="LaButti K."/>
            <person name="Lipzen A."/>
            <person name="Ng V."/>
            <person name="Riley R."/>
            <person name="Sandor L."/>
            <person name="Barry K."/>
            <person name="Martinez A.T."/>
            <person name="Xiao Y."/>
            <person name="Gibbons J.G."/>
            <person name="Terashima K."/>
            <person name="Grigoriev I.V."/>
            <person name="Hibbett D."/>
        </authorList>
    </citation>
    <scope>NUCLEOTIDE SEQUENCE [LARGE SCALE GENOMIC DNA]</scope>
    <source>
        <strain evidence="2 3">TFB7810</strain>
    </source>
</reference>
<proteinExistence type="predicted"/>
<name>A0A9W8U443_9AGAR</name>
<dbReference type="AlphaFoldDB" id="A0A9W8U443"/>
<dbReference type="SUPFAM" id="SSF81606">
    <property type="entry name" value="PP2C-like"/>
    <property type="match status" value="1"/>
</dbReference>
<dbReference type="InterPro" id="IPR036457">
    <property type="entry name" value="PPM-type-like_dom_sf"/>
</dbReference>
<keyword evidence="3" id="KW-1185">Reference proteome</keyword>
<evidence type="ECO:0000259" key="1">
    <source>
        <dbReference type="PROSITE" id="PS51746"/>
    </source>
</evidence>
<dbReference type="Proteomes" id="UP001142393">
    <property type="component" value="Unassembled WGS sequence"/>
</dbReference>
<dbReference type="GO" id="GO:0004722">
    <property type="term" value="F:protein serine/threonine phosphatase activity"/>
    <property type="evidence" value="ECO:0007669"/>
    <property type="project" value="InterPro"/>
</dbReference>
<dbReference type="Pfam" id="PF00481">
    <property type="entry name" value="PP2C"/>
    <property type="match status" value="1"/>
</dbReference>
<dbReference type="PROSITE" id="PS51746">
    <property type="entry name" value="PPM_2"/>
    <property type="match status" value="1"/>
</dbReference>
<organism evidence="2 3">
    <name type="scientific">Lentinula detonsa</name>
    <dbReference type="NCBI Taxonomy" id="2804962"/>
    <lineage>
        <taxon>Eukaryota</taxon>
        <taxon>Fungi</taxon>
        <taxon>Dikarya</taxon>
        <taxon>Basidiomycota</taxon>
        <taxon>Agaricomycotina</taxon>
        <taxon>Agaricomycetes</taxon>
        <taxon>Agaricomycetidae</taxon>
        <taxon>Agaricales</taxon>
        <taxon>Marasmiineae</taxon>
        <taxon>Omphalotaceae</taxon>
        <taxon>Lentinula</taxon>
    </lineage>
</organism>
<dbReference type="PANTHER" id="PTHR13832">
    <property type="entry name" value="PROTEIN PHOSPHATASE 2C"/>
    <property type="match status" value="1"/>
</dbReference>
<comment type="caution">
    <text evidence="2">The sequence shown here is derived from an EMBL/GenBank/DDBJ whole genome shotgun (WGS) entry which is preliminary data.</text>
</comment>
<accession>A0A9W8U443</accession>
<dbReference type="PANTHER" id="PTHR13832:SF792">
    <property type="entry name" value="GM14286P"/>
    <property type="match status" value="1"/>
</dbReference>
<dbReference type="EMBL" id="JANVFU010000001">
    <property type="protein sequence ID" value="KAJ3751360.1"/>
    <property type="molecule type" value="Genomic_DNA"/>
</dbReference>